<proteinExistence type="predicted"/>
<dbReference type="AlphaFoldDB" id="A0A6S7IQW5"/>
<keyword evidence="2" id="KW-1185">Reference proteome</keyword>
<dbReference type="OrthoDB" id="5972980at2759"/>
<accession>A0A6S7IQW5</accession>
<comment type="caution">
    <text evidence="1">The sequence shown here is derived from an EMBL/GenBank/DDBJ whole genome shotgun (WGS) entry which is preliminary data.</text>
</comment>
<reference evidence="1" key="1">
    <citation type="submission" date="2020-04" db="EMBL/GenBank/DDBJ databases">
        <authorList>
            <person name="Alioto T."/>
            <person name="Alioto T."/>
            <person name="Gomez Garrido J."/>
        </authorList>
    </citation>
    <scope>NUCLEOTIDE SEQUENCE</scope>
    <source>
        <strain evidence="1">A484AB</strain>
    </source>
</reference>
<dbReference type="Proteomes" id="UP001152795">
    <property type="component" value="Unassembled WGS sequence"/>
</dbReference>
<evidence type="ECO:0000313" key="2">
    <source>
        <dbReference type="Proteomes" id="UP001152795"/>
    </source>
</evidence>
<organism evidence="1 2">
    <name type="scientific">Paramuricea clavata</name>
    <name type="common">Red gorgonian</name>
    <name type="synonym">Violescent sea-whip</name>
    <dbReference type="NCBI Taxonomy" id="317549"/>
    <lineage>
        <taxon>Eukaryota</taxon>
        <taxon>Metazoa</taxon>
        <taxon>Cnidaria</taxon>
        <taxon>Anthozoa</taxon>
        <taxon>Octocorallia</taxon>
        <taxon>Malacalcyonacea</taxon>
        <taxon>Plexauridae</taxon>
        <taxon>Paramuricea</taxon>
    </lineage>
</organism>
<protein>
    <submittedName>
        <fullName evidence="1">Uncharacterized protein</fullName>
    </submittedName>
</protein>
<evidence type="ECO:0000313" key="1">
    <source>
        <dbReference type="EMBL" id="CAB4008061.1"/>
    </source>
</evidence>
<name>A0A6S7IQW5_PARCT</name>
<dbReference type="EMBL" id="CACRXK020006007">
    <property type="protein sequence ID" value="CAB4008061.1"/>
    <property type="molecule type" value="Genomic_DNA"/>
</dbReference>
<sequence length="109" mass="12797">MKVFWEQQVQGFHPQVIRFALFIHCKSASAYRELRDSGALILPNERVLRDYRNYFKPGAGITKETVEELKEKASKFSGIHNYVAVIMDEDPREPCVSQDIWRADWLHRS</sequence>
<gene>
    <name evidence="1" type="ORF">PACLA_8A051753</name>
</gene>